<reference evidence="1 2" key="1">
    <citation type="submission" date="2018-05" db="EMBL/GenBank/DDBJ databases">
        <title>Genomic Encyclopedia of Type Strains, Phase IV (KMG-IV): sequencing the most valuable type-strain genomes for metagenomic binning, comparative biology and taxonomic classification.</title>
        <authorList>
            <person name="Goeker M."/>
        </authorList>
    </citation>
    <scope>NUCLEOTIDE SEQUENCE [LARGE SCALE GENOMIC DNA]</scope>
    <source>
        <strain evidence="1 2">DSM 44717</strain>
    </source>
</reference>
<accession>A0A317NER8</accession>
<name>A0A317NER8_9NOCA</name>
<dbReference type="EMBL" id="QGTL01000007">
    <property type="protein sequence ID" value="PWV73655.1"/>
    <property type="molecule type" value="Genomic_DNA"/>
</dbReference>
<gene>
    <name evidence="1" type="ORF">DFR69_107282</name>
</gene>
<keyword evidence="2" id="KW-1185">Reference proteome</keyword>
<sequence length="100" mass="11034">MATLRGKAKRWVADDVTAGGVIEVEFTDAEGVAHAVVDKLPIFPSAPHELRSAAKYPIPCHIEVDLVDHLENGRCEVDLRWSESTTGRVRFVVRAVDIEP</sequence>
<dbReference type="AlphaFoldDB" id="A0A317NER8"/>
<dbReference type="Proteomes" id="UP000246410">
    <property type="component" value="Unassembled WGS sequence"/>
</dbReference>
<organism evidence="1 2">
    <name type="scientific">Nocardia neocaledoniensis</name>
    <dbReference type="NCBI Taxonomy" id="236511"/>
    <lineage>
        <taxon>Bacteria</taxon>
        <taxon>Bacillati</taxon>
        <taxon>Actinomycetota</taxon>
        <taxon>Actinomycetes</taxon>
        <taxon>Mycobacteriales</taxon>
        <taxon>Nocardiaceae</taxon>
        <taxon>Nocardia</taxon>
    </lineage>
</organism>
<protein>
    <submittedName>
        <fullName evidence="1">Uncharacterized protein</fullName>
    </submittedName>
</protein>
<proteinExistence type="predicted"/>
<comment type="caution">
    <text evidence="1">The sequence shown here is derived from an EMBL/GenBank/DDBJ whole genome shotgun (WGS) entry which is preliminary data.</text>
</comment>
<evidence type="ECO:0000313" key="2">
    <source>
        <dbReference type="Proteomes" id="UP000246410"/>
    </source>
</evidence>
<evidence type="ECO:0000313" key="1">
    <source>
        <dbReference type="EMBL" id="PWV73655.1"/>
    </source>
</evidence>